<dbReference type="PANTHER" id="PTHR24276">
    <property type="entry name" value="POLYSERASE-RELATED"/>
    <property type="match status" value="1"/>
</dbReference>
<evidence type="ECO:0000313" key="12">
    <source>
        <dbReference type="Proteomes" id="UP001652621"/>
    </source>
</evidence>
<evidence type="ECO:0000256" key="2">
    <source>
        <dbReference type="ARBA" id="ARBA00022670"/>
    </source>
</evidence>
<evidence type="ECO:0000256" key="9">
    <source>
        <dbReference type="SAM" id="SignalP"/>
    </source>
</evidence>
<dbReference type="EnsemblMetazoa" id="MDOA011677-RA">
    <property type="protein sequence ID" value="MDOA011677-PA"/>
    <property type="gene ID" value="MDOA011677"/>
</dbReference>
<evidence type="ECO:0000313" key="13">
    <source>
        <dbReference type="RefSeq" id="XP_005191299.1"/>
    </source>
</evidence>
<dbReference type="InterPro" id="IPR050430">
    <property type="entry name" value="Peptidase_S1"/>
</dbReference>
<dbReference type="CDD" id="cd00190">
    <property type="entry name" value="Tryp_SPc"/>
    <property type="match status" value="1"/>
</dbReference>
<name>A0A1I8N594_MUSDO</name>
<evidence type="ECO:0000256" key="5">
    <source>
        <dbReference type="ARBA" id="ARBA00022825"/>
    </source>
</evidence>
<protein>
    <submittedName>
        <fullName evidence="13">Serine proteases 1/2</fullName>
    </submittedName>
</protein>
<evidence type="ECO:0000256" key="7">
    <source>
        <dbReference type="ARBA" id="ARBA00023157"/>
    </source>
</evidence>
<dbReference type="InterPro" id="IPR001254">
    <property type="entry name" value="Trypsin_dom"/>
</dbReference>
<dbReference type="OrthoDB" id="5565075at2759"/>
<keyword evidence="6" id="KW-0865">Zymogen</keyword>
<dbReference type="KEGG" id="mde:101897780"/>
<evidence type="ECO:0000256" key="4">
    <source>
        <dbReference type="ARBA" id="ARBA00022801"/>
    </source>
</evidence>
<dbReference type="AlphaFoldDB" id="A0A1I8N594"/>
<dbReference type="InterPro" id="IPR018114">
    <property type="entry name" value="TRYPSIN_HIS"/>
</dbReference>
<dbReference type="InterPro" id="IPR009003">
    <property type="entry name" value="Peptidase_S1_PA"/>
</dbReference>
<reference evidence="11" key="1">
    <citation type="submission" date="2020-05" db="UniProtKB">
        <authorList>
            <consortium name="EnsemblMetazoa"/>
        </authorList>
    </citation>
    <scope>IDENTIFICATION</scope>
    <source>
        <strain evidence="11">Aabys</strain>
    </source>
</reference>
<dbReference type="VEuPathDB" id="VectorBase:MDOMA2_008516"/>
<dbReference type="PANTHER" id="PTHR24276:SF98">
    <property type="entry name" value="FI18310P1-RELATED"/>
    <property type="match status" value="1"/>
</dbReference>
<dbReference type="InterPro" id="IPR033116">
    <property type="entry name" value="TRYPSIN_SER"/>
</dbReference>
<dbReference type="FunFam" id="2.40.10.10:FF:000073">
    <property type="entry name" value="Trypsin alpha"/>
    <property type="match status" value="1"/>
</dbReference>
<evidence type="ECO:0000256" key="8">
    <source>
        <dbReference type="RuleBase" id="RU363034"/>
    </source>
</evidence>
<reference evidence="13" key="2">
    <citation type="submission" date="2025-04" db="UniProtKB">
        <authorList>
            <consortium name="RefSeq"/>
        </authorList>
    </citation>
    <scope>IDENTIFICATION</scope>
    <source>
        <strain evidence="13">Aabys</strain>
    </source>
</reference>
<proteinExistence type="inferred from homology"/>
<dbReference type="RefSeq" id="XP_005191299.1">
    <property type="nucleotide sequence ID" value="XM_005191242.3"/>
</dbReference>
<keyword evidence="7" id="KW-1015">Disulfide bond</keyword>
<keyword evidence="12" id="KW-1185">Reference proteome</keyword>
<organism evidence="11">
    <name type="scientific">Musca domestica</name>
    <name type="common">House fly</name>
    <dbReference type="NCBI Taxonomy" id="7370"/>
    <lineage>
        <taxon>Eukaryota</taxon>
        <taxon>Metazoa</taxon>
        <taxon>Ecdysozoa</taxon>
        <taxon>Arthropoda</taxon>
        <taxon>Hexapoda</taxon>
        <taxon>Insecta</taxon>
        <taxon>Pterygota</taxon>
        <taxon>Neoptera</taxon>
        <taxon>Endopterygota</taxon>
        <taxon>Diptera</taxon>
        <taxon>Brachycera</taxon>
        <taxon>Muscomorpha</taxon>
        <taxon>Muscoidea</taxon>
        <taxon>Muscidae</taxon>
        <taxon>Musca</taxon>
    </lineage>
</organism>
<keyword evidence="3 9" id="KW-0732">Signal</keyword>
<feature type="signal peptide" evidence="9">
    <location>
        <begin position="1"/>
        <end position="16"/>
    </location>
</feature>
<dbReference type="GO" id="GO:0004252">
    <property type="term" value="F:serine-type endopeptidase activity"/>
    <property type="evidence" value="ECO:0007669"/>
    <property type="project" value="InterPro"/>
</dbReference>
<dbReference type="PRINTS" id="PR00722">
    <property type="entry name" value="CHYMOTRYPSIN"/>
</dbReference>
<keyword evidence="5 8" id="KW-0720">Serine protease</keyword>
<dbReference type="Pfam" id="PF00089">
    <property type="entry name" value="Trypsin"/>
    <property type="match status" value="1"/>
</dbReference>
<dbReference type="InterPro" id="IPR001314">
    <property type="entry name" value="Peptidase_S1A"/>
</dbReference>
<feature type="chain" id="PRO_5044561259" evidence="9">
    <location>
        <begin position="17"/>
        <end position="272"/>
    </location>
</feature>
<dbReference type="VEuPathDB" id="VectorBase:MDOA011677"/>
<dbReference type="Gene3D" id="2.40.10.10">
    <property type="entry name" value="Trypsin-like serine proteases"/>
    <property type="match status" value="2"/>
</dbReference>
<dbReference type="GO" id="GO:0006508">
    <property type="term" value="P:proteolysis"/>
    <property type="evidence" value="ECO:0007669"/>
    <property type="project" value="UniProtKB-KW"/>
</dbReference>
<dbReference type="PROSITE" id="PS00134">
    <property type="entry name" value="TRYPSIN_HIS"/>
    <property type="match status" value="1"/>
</dbReference>
<evidence type="ECO:0000256" key="3">
    <source>
        <dbReference type="ARBA" id="ARBA00022729"/>
    </source>
</evidence>
<dbReference type="eggNOG" id="KOG3627">
    <property type="taxonomic scope" value="Eukaryota"/>
</dbReference>
<gene>
    <name evidence="11" type="primary">101897780</name>
    <name evidence="13" type="synonym">LOC101897780</name>
</gene>
<dbReference type="GeneID" id="101897780"/>
<sequence>MKVLVVLACALAVASAASIFDTPVFPRDLVVDDAIEGRITNGQKASAGQFPYQVGLSLKTSSGSFWCGGSLIGNTWVLTAAHCTDGVTSATVYLGSTTRTVAKVTHTVSASAINQHTGYNSRTLANDISLIKIPSVSYTTDIKAIKLPAVASSYSTYAGSYAVASGWGRTSDTGSVSTALNYARLQVITNSVCSSTYGSSVVTSNTICVATPSGTSTCQGDSGGPLALESSGILIGVTSFVSSAGCASGAPAGFVRVTSYLDWIKSKTGISY</sequence>
<dbReference type="PROSITE" id="PS00135">
    <property type="entry name" value="TRYPSIN_SER"/>
    <property type="match status" value="1"/>
</dbReference>
<comment type="similarity">
    <text evidence="1">Belongs to the peptidase S1 family.</text>
</comment>
<keyword evidence="2 8" id="KW-0645">Protease</keyword>
<keyword evidence="4 8" id="KW-0378">Hydrolase</keyword>
<feature type="domain" description="Peptidase S1" evidence="10">
    <location>
        <begin position="39"/>
        <end position="269"/>
    </location>
</feature>
<evidence type="ECO:0000256" key="6">
    <source>
        <dbReference type="ARBA" id="ARBA00023145"/>
    </source>
</evidence>
<evidence type="ECO:0000313" key="11">
    <source>
        <dbReference type="EnsemblMetazoa" id="MDOA011677-PA"/>
    </source>
</evidence>
<dbReference type="InterPro" id="IPR043504">
    <property type="entry name" value="Peptidase_S1_PA_chymotrypsin"/>
</dbReference>
<dbReference type="SUPFAM" id="SSF50494">
    <property type="entry name" value="Trypsin-like serine proteases"/>
    <property type="match status" value="1"/>
</dbReference>
<dbReference type="Proteomes" id="UP001652621">
    <property type="component" value="Unplaced"/>
</dbReference>
<evidence type="ECO:0000259" key="10">
    <source>
        <dbReference type="PROSITE" id="PS50240"/>
    </source>
</evidence>
<dbReference type="FunFam" id="2.40.10.10:FF:000025">
    <property type="entry name" value="serine proteases 1/2"/>
    <property type="match status" value="1"/>
</dbReference>
<evidence type="ECO:0000256" key="1">
    <source>
        <dbReference type="ARBA" id="ARBA00007664"/>
    </source>
</evidence>
<dbReference type="PROSITE" id="PS50240">
    <property type="entry name" value="TRYPSIN_DOM"/>
    <property type="match status" value="1"/>
</dbReference>
<accession>A0A1I8N594</accession>
<dbReference type="SMART" id="SM00020">
    <property type="entry name" value="Tryp_SPc"/>
    <property type="match status" value="1"/>
</dbReference>